<name>A0ABM8MR15_9ENTR</name>
<evidence type="ECO:0000256" key="1">
    <source>
        <dbReference type="SAM" id="MobiDB-lite"/>
    </source>
</evidence>
<dbReference type="Proteomes" id="UP000835792">
    <property type="component" value="Unassembled WGS sequence"/>
</dbReference>
<comment type="caution">
    <text evidence="2">The sequence shown here is derived from an EMBL/GenBank/DDBJ whole genome shotgun (WGS) entry which is preliminary data.</text>
</comment>
<organism evidence="2 3">
    <name type="scientific">Citrobacter youngae</name>
    <dbReference type="NCBI Taxonomy" id="133448"/>
    <lineage>
        <taxon>Bacteria</taxon>
        <taxon>Pseudomonadati</taxon>
        <taxon>Pseudomonadota</taxon>
        <taxon>Gammaproteobacteria</taxon>
        <taxon>Enterobacterales</taxon>
        <taxon>Enterobacteriaceae</taxon>
        <taxon>Citrobacter</taxon>
        <taxon>Citrobacter freundii complex</taxon>
    </lineage>
</organism>
<gene>
    <name evidence="2" type="ORF">GHA_05185</name>
</gene>
<dbReference type="EMBL" id="CAHPRB010000048">
    <property type="protein sequence ID" value="CAB5617960.1"/>
    <property type="molecule type" value="Genomic_DNA"/>
</dbReference>
<evidence type="ECO:0000313" key="3">
    <source>
        <dbReference type="Proteomes" id="UP000835792"/>
    </source>
</evidence>
<accession>A0ABM8MR15</accession>
<protein>
    <recommendedName>
        <fullName evidence="4">Transcriptional regulator</fullName>
    </recommendedName>
</protein>
<feature type="compositionally biased region" description="Polar residues" evidence="1">
    <location>
        <begin position="1"/>
        <end position="30"/>
    </location>
</feature>
<feature type="compositionally biased region" description="Polar residues" evidence="1">
    <location>
        <begin position="41"/>
        <end position="59"/>
    </location>
</feature>
<evidence type="ECO:0000313" key="2">
    <source>
        <dbReference type="EMBL" id="CAB5617960.1"/>
    </source>
</evidence>
<evidence type="ECO:0008006" key="4">
    <source>
        <dbReference type="Google" id="ProtNLM"/>
    </source>
</evidence>
<feature type="compositionally biased region" description="Basic and acidic residues" evidence="1">
    <location>
        <begin position="31"/>
        <end position="40"/>
    </location>
</feature>
<proteinExistence type="predicted"/>
<reference evidence="2" key="1">
    <citation type="submission" date="2020-05" db="EMBL/GenBank/DDBJ databases">
        <authorList>
            <person name="Delgado-Blas J."/>
        </authorList>
    </citation>
    <scope>NUCLEOTIDE SEQUENCE</scope>
    <source>
        <strain evidence="2">BB1468</strain>
    </source>
</reference>
<keyword evidence="3" id="KW-1185">Reference proteome</keyword>
<feature type="region of interest" description="Disordered" evidence="1">
    <location>
        <begin position="1"/>
        <end position="64"/>
    </location>
</feature>
<sequence length="175" mass="19571">MVSSTHNEGNSTYNEQRSTHNEGSSTYSELRSTHNEESSTHNEPGSTHSEESSTYNSGDDQPASRDEYGRLLNRFIDRPYIDDVENLTDAFRDSLFALAAVPRERLRLGDKALMKSVILNVCQGQYISVAALGQILSRNPNALRQQYLKPLVDQGALKLAFPQYKNDPKQGYSAV</sequence>